<gene>
    <name evidence="2" type="ORF">TIFTF001_038011</name>
</gene>
<protein>
    <submittedName>
        <fullName evidence="2">Uncharacterized protein</fullName>
    </submittedName>
</protein>
<feature type="region of interest" description="Disordered" evidence="1">
    <location>
        <begin position="106"/>
        <end position="132"/>
    </location>
</feature>
<evidence type="ECO:0000313" key="3">
    <source>
        <dbReference type="Proteomes" id="UP001187192"/>
    </source>
</evidence>
<dbReference type="AlphaFoldDB" id="A0AA88E785"/>
<name>A0AA88E785_FICCA</name>
<organism evidence="2 3">
    <name type="scientific">Ficus carica</name>
    <name type="common">Common fig</name>
    <dbReference type="NCBI Taxonomy" id="3494"/>
    <lineage>
        <taxon>Eukaryota</taxon>
        <taxon>Viridiplantae</taxon>
        <taxon>Streptophyta</taxon>
        <taxon>Embryophyta</taxon>
        <taxon>Tracheophyta</taxon>
        <taxon>Spermatophyta</taxon>
        <taxon>Magnoliopsida</taxon>
        <taxon>eudicotyledons</taxon>
        <taxon>Gunneridae</taxon>
        <taxon>Pentapetalae</taxon>
        <taxon>rosids</taxon>
        <taxon>fabids</taxon>
        <taxon>Rosales</taxon>
        <taxon>Moraceae</taxon>
        <taxon>Ficeae</taxon>
        <taxon>Ficus</taxon>
    </lineage>
</organism>
<comment type="caution">
    <text evidence="2">The sequence shown here is derived from an EMBL/GenBank/DDBJ whole genome shotgun (WGS) entry which is preliminary data.</text>
</comment>
<sequence>MSSKRRPLKKTDKVHYSITGFPHALLVWAYETLLSIASKFITKYDQATPRMLSWTTADNVKFDDIMSVFTAVGENQPKCFVIMPTEKELKDPWVARLYLKNPNVVPQLPPKTSVPRPSSDTNSEWREFQKEI</sequence>
<feature type="compositionally biased region" description="Basic and acidic residues" evidence="1">
    <location>
        <begin position="123"/>
        <end position="132"/>
    </location>
</feature>
<evidence type="ECO:0000256" key="1">
    <source>
        <dbReference type="SAM" id="MobiDB-lite"/>
    </source>
</evidence>
<dbReference type="EMBL" id="BTGU01000739">
    <property type="protein sequence ID" value="GMN68963.1"/>
    <property type="molecule type" value="Genomic_DNA"/>
</dbReference>
<evidence type="ECO:0000313" key="2">
    <source>
        <dbReference type="EMBL" id="GMN68963.1"/>
    </source>
</evidence>
<accession>A0AA88E785</accession>
<dbReference type="Proteomes" id="UP001187192">
    <property type="component" value="Unassembled WGS sequence"/>
</dbReference>
<proteinExistence type="predicted"/>
<keyword evidence="3" id="KW-1185">Reference proteome</keyword>
<reference evidence="2" key="1">
    <citation type="submission" date="2023-07" db="EMBL/GenBank/DDBJ databases">
        <title>draft genome sequence of fig (Ficus carica).</title>
        <authorList>
            <person name="Takahashi T."/>
            <person name="Nishimura K."/>
        </authorList>
    </citation>
    <scope>NUCLEOTIDE SEQUENCE</scope>
</reference>